<comment type="subcellular location">
    <subcellularLocation>
        <location evidence="1">Cell envelope</location>
    </subcellularLocation>
</comment>
<sequence>MPDAPRANRTGLTRRAMLLAAPALGLAGLHPGRAASEESVWPPVFATGRSQFTVVRPRLPMPPLRLRDLRGKDVVLTAKPGRVTLVNFWATWCAACRLDLPVMASLARSRSDGLDVYAICTDTGDLGKITRYLGGLDTQNLRSYVDAYGAAVAANDPTDAAFRLIGMPITYLIGTSNRIEGYITGAADWLSPPGAALLQFYREQA</sequence>
<accession>A0ABQ6AVB7</accession>
<dbReference type="Gene3D" id="3.40.30.10">
    <property type="entry name" value="Glutaredoxin"/>
    <property type="match status" value="1"/>
</dbReference>
<dbReference type="PANTHER" id="PTHR42852:SF6">
    <property type="entry name" value="THIOL:DISULFIDE INTERCHANGE PROTEIN DSBE"/>
    <property type="match status" value="1"/>
</dbReference>
<dbReference type="RefSeq" id="WP_284260733.1">
    <property type="nucleotide sequence ID" value="NZ_BSOW01000002.1"/>
</dbReference>
<dbReference type="InterPro" id="IPR036249">
    <property type="entry name" value="Thioredoxin-like_sf"/>
</dbReference>
<organism evidence="6 7">
    <name type="scientific">Bradyrhizobium iriomotense</name>
    <dbReference type="NCBI Taxonomy" id="441950"/>
    <lineage>
        <taxon>Bacteria</taxon>
        <taxon>Pseudomonadati</taxon>
        <taxon>Pseudomonadota</taxon>
        <taxon>Alphaproteobacteria</taxon>
        <taxon>Hyphomicrobiales</taxon>
        <taxon>Nitrobacteraceae</taxon>
        <taxon>Bradyrhizobium</taxon>
    </lineage>
</organism>
<dbReference type="SUPFAM" id="SSF52833">
    <property type="entry name" value="Thioredoxin-like"/>
    <property type="match status" value="1"/>
</dbReference>
<keyword evidence="2" id="KW-0201">Cytochrome c-type biogenesis</keyword>
<protein>
    <submittedName>
        <fullName evidence="6">Thiol:disulfide interchange protein</fullName>
    </submittedName>
</protein>
<evidence type="ECO:0000256" key="1">
    <source>
        <dbReference type="ARBA" id="ARBA00004196"/>
    </source>
</evidence>
<name>A0ABQ6AVB7_9BRAD</name>
<dbReference type="CDD" id="cd02966">
    <property type="entry name" value="TlpA_like_family"/>
    <property type="match status" value="1"/>
</dbReference>
<dbReference type="InterPro" id="IPR017937">
    <property type="entry name" value="Thioredoxin_CS"/>
</dbReference>
<reference evidence="7" key="1">
    <citation type="journal article" date="2019" name="Int. J. Syst. Evol. Microbiol.">
        <title>The Global Catalogue of Microorganisms (GCM) 10K type strain sequencing project: providing services to taxonomists for standard genome sequencing and annotation.</title>
        <authorList>
            <consortium name="The Broad Institute Genomics Platform"/>
            <consortium name="The Broad Institute Genome Sequencing Center for Infectious Disease"/>
            <person name="Wu L."/>
            <person name="Ma J."/>
        </authorList>
    </citation>
    <scope>NUCLEOTIDE SEQUENCE [LARGE SCALE GENOMIC DNA]</scope>
    <source>
        <strain evidence="7">NBRC 102520</strain>
    </source>
</reference>
<evidence type="ECO:0000259" key="5">
    <source>
        <dbReference type="PROSITE" id="PS51352"/>
    </source>
</evidence>
<dbReference type="InterPro" id="IPR013740">
    <property type="entry name" value="Redoxin"/>
</dbReference>
<keyword evidence="4" id="KW-0676">Redox-active center</keyword>
<evidence type="ECO:0000256" key="3">
    <source>
        <dbReference type="ARBA" id="ARBA00023157"/>
    </source>
</evidence>
<evidence type="ECO:0000256" key="4">
    <source>
        <dbReference type="ARBA" id="ARBA00023284"/>
    </source>
</evidence>
<keyword evidence="7" id="KW-1185">Reference proteome</keyword>
<keyword evidence="3" id="KW-1015">Disulfide bond</keyword>
<comment type="caution">
    <text evidence="6">The sequence shown here is derived from an EMBL/GenBank/DDBJ whole genome shotgun (WGS) entry which is preliminary data.</text>
</comment>
<dbReference type="InterPro" id="IPR013766">
    <property type="entry name" value="Thioredoxin_domain"/>
</dbReference>
<dbReference type="PANTHER" id="PTHR42852">
    <property type="entry name" value="THIOL:DISULFIDE INTERCHANGE PROTEIN DSBE"/>
    <property type="match status" value="1"/>
</dbReference>
<evidence type="ECO:0000313" key="7">
    <source>
        <dbReference type="Proteomes" id="UP001156905"/>
    </source>
</evidence>
<proteinExistence type="predicted"/>
<feature type="domain" description="Thioredoxin" evidence="5">
    <location>
        <begin position="29"/>
        <end position="205"/>
    </location>
</feature>
<evidence type="ECO:0000313" key="6">
    <source>
        <dbReference type="EMBL" id="GLR83822.1"/>
    </source>
</evidence>
<dbReference type="PROSITE" id="PS51352">
    <property type="entry name" value="THIOREDOXIN_2"/>
    <property type="match status" value="1"/>
</dbReference>
<gene>
    <name evidence="6" type="ORF">GCM10007857_05320</name>
</gene>
<dbReference type="EMBL" id="BSOW01000002">
    <property type="protein sequence ID" value="GLR83822.1"/>
    <property type="molecule type" value="Genomic_DNA"/>
</dbReference>
<dbReference type="PROSITE" id="PS00194">
    <property type="entry name" value="THIOREDOXIN_1"/>
    <property type="match status" value="1"/>
</dbReference>
<dbReference type="Pfam" id="PF08534">
    <property type="entry name" value="Redoxin"/>
    <property type="match status" value="1"/>
</dbReference>
<dbReference type="InterPro" id="IPR050553">
    <property type="entry name" value="Thioredoxin_ResA/DsbE_sf"/>
</dbReference>
<evidence type="ECO:0000256" key="2">
    <source>
        <dbReference type="ARBA" id="ARBA00022748"/>
    </source>
</evidence>
<dbReference type="Proteomes" id="UP001156905">
    <property type="component" value="Unassembled WGS sequence"/>
</dbReference>